<feature type="compositionally biased region" description="Polar residues" evidence="10">
    <location>
        <begin position="260"/>
        <end position="270"/>
    </location>
</feature>
<dbReference type="SUPFAM" id="SSF56672">
    <property type="entry name" value="DNA/RNA polymerases"/>
    <property type="match status" value="1"/>
</dbReference>
<feature type="compositionally biased region" description="Basic and acidic residues" evidence="10">
    <location>
        <begin position="225"/>
        <end position="240"/>
    </location>
</feature>
<dbReference type="Gene3D" id="3.30.70.270">
    <property type="match status" value="2"/>
</dbReference>
<evidence type="ECO:0000256" key="4">
    <source>
        <dbReference type="ARBA" id="ARBA00022722"/>
    </source>
</evidence>
<dbReference type="Gene3D" id="3.10.10.10">
    <property type="entry name" value="HIV Type 1 Reverse Transcriptase, subunit A, domain 1"/>
    <property type="match status" value="1"/>
</dbReference>
<evidence type="ECO:0000256" key="10">
    <source>
        <dbReference type="SAM" id="MobiDB-lite"/>
    </source>
</evidence>
<evidence type="ECO:0000256" key="9">
    <source>
        <dbReference type="PROSITE-ProRule" id="PRU00047"/>
    </source>
</evidence>
<dbReference type="InterPro" id="IPR036397">
    <property type="entry name" value="RNaseH_sf"/>
</dbReference>
<organism evidence="13 14">
    <name type="scientific">Loxostege sticticalis</name>
    <name type="common">Beet webworm moth</name>
    <dbReference type="NCBI Taxonomy" id="481309"/>
    <lineage>
        <taxon>Eukaryota</taxon>
        <taxon>Metazoa</taxon>
        <taxon>Ecdysozoa</taxon>
        <taxon>Arthropoda</taxon>
        <taxon>Hexapoda</taxon>
        <taxon>Insecta</taxon>
        <taxon>Pterygota</taxon>
        <taxon>Neoptera</taxon>
        <taxon>Endopterygota</taxon>
        <taxon>Lepidoptera</taxon>
        <taxon>Glossata</taxon>
        <taxon>Ditrysia</taxon>
        <taxon>Pyraloidea</taxon>
        <taxon>Crambidae</taxon>
        <taxon>Pyraustinae</taxon>
        <taxon>Loxostege</taxon>
    </lineage>
</organism>
<dbReference type="Pfam" id="PF00078">
    <property type="entry name" value="RVT_1"/>
    <property type="match status" value="1"/>
</dbReference>
<dbReference type="Gene3D" id="2.40.70.10">
    <property type="entry name" value="Acid Proteases"/>
    <property type="match status" value="1"/>
</dbReference>
<keyword evidence="6" id="KW-0255">Endonuclease</keyword>
<dbReference type="Proteomes" id="UP001549920">
    <property type="component" value="Unassembled WGS sequence"/>
</dbReference>
<dbReference type="InterPro" id="IPR000477">
    <property type="entry name" value="RT_dom"/>
</dbReference>
<dbReference type="InterPro" id="IPR043128">
    <property type="entry name" value="Rev_trsase/Diguanyl_cyclase"/>
</dbReference>
<dbReference type="Gene3D" id="3.30.420.10">
    <property type="entry name" value="Ribonuclease H-like superfamily/Ribonuclease H"/>
    <property type="match status" value="1"/>
</dbReference>
<reference evidence="13 14" key="1">
    <citation type="submission" date="2024-06" db="EMBL/GenBank/DDBJ databases">
        <title>A chromosome-level genome assembly of beet webworm, Loxostege sticticalis.</title>
        <authorList>
            <person name="Zhang Y."/>
        </authorList>
    </citation>
    <scope>NUCLEOTIDE SEQUENCE [LARGE SCALE GENOMIC DNA]</scope>
    <source>
        <strain evidence="13">AQ026</strain>
        <tissue evidence="13">Whole body</tissue>
    </source>
</reference>
<feature type="region of interest" description="Disordered" evidence="10">
    <location>
        <begin position="1"/>
        <end position="270"/>
    </location>
</feature>
<keyword evidence="7" id="KW-0238">DNA-binding</keyword>
<keyword evidence="5" id="KW-0064">Aspartyl protease</keyword>
<keyword evidence="2" id="KW-0808">Transferase</keyword>
<evidence type="ECO:0000259" key="11">
    <source>
        <dbReference type="PROSITE" id="PS50158"/>
    </source>
</evidence>
<sequence>MGDSPVLQTPRSRHEKRDQRAQRSRSPCVSQRSQRDVRLRSHLVEPCSQRDVRSRSRLAEPRSRREERSRSRHAGPGSQRDARSRSRLAEPRSRRDERSPSHHAGPGSQRDVRSRSRPAEPRSRRDQRSRSRHAGPGSQRDARSRSRLAEPRSQRDERSPSHHAGPGSQRDVRSRSRLAEPRSRRDERSRSRHAGPGSQRVVRSRSRPAEPRSQRSRSRQAGPGSHRDTRSRSHHNEPRSQRNKLPDVPSCSEHKERSQDNSSNKDPSESIARTYSLDSIAQIVQVLKSINQTDSLDKLGSMQNTVPEFDPNRKEQTMTMWLHKVNECASIYGWTEKQIIHFALPKLRGVAQRWYEGLSSVLHSWDEWQRKLLSAFPSEENYGQMLSDMLAKRARFGDSLEEYYYDKIGLINRCGIVGTRAVECILHGIDDRSVRLGAEAVKFDDPDKLLSYLRNVRHVKSTNDRRPSKPSLSKNQDTQFRSQSKPSRCLNCRQEGHVFAQCPTPLKKCGKCAKIGHETEQCFSKRPMPDKVVLRVASNKTDITSNDLIHPDANEKYFKLALVNGMSMPAFIDFGSECSMIKLSEFQKISTDFDKSNLPVLRGFGNSMVRPLGSFKAQVELDGVAAKLDLIIVPDEVMQVPLMIGQTFTEQPHIVIRKTSDSLEISSLEIPENHISKIKLFCKSQVLVSGLTIIDVYTEDSNFEGELFIEGSLRRQKDIPFSISSGLFYILRGHGQIVASCSPSSTVTLKQDSLIARGQVAQEDVANQILDVMKVSSQNTCPITISDLNIDHDLSDVEKQQLLDLLNNYRDCFAFDLSELGSTSAGEMKIILQDDLPVVYRPYRLAIKEKEKVREMVTELLDNDIIRPSTSPYASPIVLVRKKSGDIRMCIDYRALNKKTVKEKYPMPLIDDQIDTLAGNSFFTTLDLASGYYQVPIREDDKHKTAFVTPEGHYEFNRMPFGLANAPATFQRLMNQILGNARHGEALAYLDDVIIPSKSISEGMDRLQLVLQLFKDAGLSLKPSKCFFFKRTVDFLGFEISESGIRPGGSKIEAIEKYPTPQNQHNIRQFLGLASFFRRFVPKFSIIAKPLTNLLKKNIPWVWGADQEQAFKSLKDELVQKPTLALYNPEAETELHTDASKVGVAGILLQRDGNALRPIAYFSKQTTPEEQNYSSYDLETLAVVSALQKFRVYLIGVPFKIVTDCNALKATFQKRDMLPRVARWWEQMQEFNFVIEYKPGTSMSHVDALSRNPLPNPSDLNVLSVSECDWLTTVQSADDTIQRIRYNKIVVDALTAKTIGTAENKWDDHLPEVQWGINNTFNKGINRSPAEALFGKRLTGLSEGRIISELGDDITRVNNNQNLDEIRAEISAHVEARQEIDRERFNKKRSKPMKYQVGDLVRVERQVPSSGQSRKLVPKFQGPYRIVNVLGNDRYQIEDTPITKKGNRHYSTVVAVDKIRSWLNFNRPHDTDVSYIAILKFPSDGTYIYKNPTRTVGQ</sequence>
<evidence type="ECO:0000256" key="8">
    <source>
        <dbReference type="ARBA" id="ARBA00023268"/>
    </source>
</evidence>
<dbReference type="InterPro" id="IPR050951">
    <property type="entry name" value="Retrovirus_Pol_polyprotein"/>
</dbReference>
<keyword evidence="9" id="KW-0479">Metal-binding</keyword>
<evidence type="ECO:0000256" key="7">
    <source>
        <dbReference type="ARBA" id="ARBA00023125"/>
    </source>
</evidence>
<dbReference type="PANTHER" id="PTHR37984">
    <property type="entry name" value="PROTEIN CBG26694"/>
    <property type="match status" value="1"/>
</dbReference>
<feature type="compositionally biased region" description="Basic and acidic residues" evidence="10">
    <location>
        <begin position="110"/>
        <end position="129"/>
    </location>
</feature>
<feature type="compositionally biased region" description="Polar residues" evidence="10">
    <location>
        <begin position="1"/>
        <end position="10"/>
    </location>
</feature>
<feature type="domain" description="CCHC-type" evidence="11">
    <location>
        <begin position="488"/>
        <end position="503"/>
    </location>
</feature>
<protein>
    <recommendedName>
        <fullName evidence="15">Reverse transcriptase</fullName>
    </recommendedName>
</protein>
<evidence type="ECO:0000256" key="6">
    <source>
        <dbReference type="ARBA" id="ARBA00022759"/>
    </source>
</evidence>
<dbReference type="InterPro" id="IPR043502">
    <property type="entry name" value="DNA/RNA_pol_sf"/>
</dbReference>
<keyword evidence="1" id="KW-0645">Protease</keyword>
<dbReference type="CDD" id="cd01647">
    <property type="entry name" value="RT_LTR"/>
    <property type="match status" value="1"/>
</dbReference>
<name>A0ABR3I9C1_LOXSC</name>
<feature type="region of interest" description="Disordered" evidence="10">
    <location>
        <begin position="460"/>
        <end position="482"/>
    </location>
</feature>
<dbReference type="CDD" id="cd09274">
    <property type="entry name" value="RNase_HI_RT_Ty3"/>
    <property type="match status" value="1"/>
</dbReference>
<feature type="compositionally biased region" description="Basic and acidic residues" evidence="10">
    <location>
        <begin position="140"/>
        <end position="160"/>
    </location>
</feature>
<keyword evidence="14" id="KW-1185">Reference proteome</keyword>
<evidence type="ECO:0000256" key="5">
    <source>
        <dbReference type="ARBA" id="ARBA00022750"/>
    </source>
</evidence>
<dbReference type="Pfam" id="PF17919">
    <property type="entry name" value="RT_RNaseH_2"/>
    <property type="match status" value="1"/>
</dbReference>
<keyword evidence="3" id="KW-0548">Nucleotidyltransferase</keyword>
<dbReference type="SUPFAM" id="SSF57756">
    <property type="entry name" value="Retrovirus zinc finger-like domains"/>
    <property type="match status" value="1"/>
</dbReference>
<evidence type="ECO:0000259" key="12">
    <source>
        <dbReference type="PROSITE" id="PS50878"/>
    </source>
</evidence>
<dbReference type="PANTHER" id="PTHR37984:SF5">
    <property type="entry name" value="PROTEIN NYNRIN-LIKE"/>
    <property type="match status" value="1"/>
</dbReference>
<keyword evidence="8" id="KW-0511">Multifunctional enzyme</keyword>
<dbReference type="PROSITE" id="PS50158">
    <property type="entry name" value="ZF_CCHC"/>
    <property type="match status" value="1"/>
</dbReference>
<dbReference type="EMBL" id="JBEUOH010000006">
    <property type="protein sequence ID" value="KAL0892874.1"/>
    <property type="molecule type" value="Genomic_DNA"/>
</dbReference>
<evidence type="ECO:0000313" key="13">
    <source>
        <dbReference type="EMBL" id="KAL0892874.1"/>
    </source>
</evidence>
<feature type="compositionally biased region" description="Basic and acidic residues" evidence="10">
    <location>
        <begin position="33"/>
        <end position="69"/>
    </location>
</feature>
<dbReference type="PROSITE" id="PS50878">
    <property type="entry name" value="RT_POL"/>
    <property type="match status" value="1"/>
</dbReference>
<feature type="compositionally biased region" description="Polar residues" evidence="10">
    <location>
        <begin position="470"/>
        <end position="482"/>
    </location>
</feature>
<feature type="compositionally biased region" description="Basic and acidic residues" evidence="10">
    <location>
        <begin position="170"/>
        <end position="189"/>
    </location>
</feature>
<dbReference type="InterPro" id="IPR001878">
    <property type="entry name" value="Znf_CCHC"/>
</dbReference>
<accession>A0ABR3I9C1</accession>
<dbReference type="Gene3D" id="4.10.60.10">
    <property type="entry name" value="Zinc finger, CCHC-type"/>
    <property type="match status" value="1"/>
</dbReference>
<keyword evidence="9" id="KW-0862">Zinc</keyword>
<dbReference type="InterPro" id="IPR036875">
    <property type="entry name" value="Znf_CCHC_sf"/>
</dbReference>
<proteinExistence type="predicted"/>
<evidence type="ECO:0000256" key="3">
    <source>
        <dbReference type="ARBA" id="ARBA00022695"/>
    </source>
</evidence>
<keyword evidence="4" id="KW-0540">Nuclease</keyword>
<keyword evidence="9" id="KW-0863">Zinc-finger</keyword>
<evidence type="ECO:0008006" key="15">
    <source>
        <dbReference type="Google" id="ProtNLM"/>
    </source>
</evidence>
<evidence type="ECO:0000256" key="2">
    <source>
        <dbReference type="ARBA" id="ARBA00022679"/>
    </source>
</evidence>
<feature type="compositionally biased region" description="Basic and acidic residues" evidence="10">
    <location>
        <begin position="80"/>
        <end position="100"/>
    </location>
</feature>
<evidence type="ECO:0000256" key="1">
    <source>
        <dbReference type="ARBA" id="ARBA00022670"/>
    </source>
</evidence>
<evidence type="ECO:0000313" key="14">
    <source>
        <dbReference type="Proteomes" id="UP001549920"/>
    </source>
</evidence>
<dbReference type="SMART" id="SM00343">
    <property type="entry name" value="ZnF_C2HC"/>
    <property type="match status" value="2"/>
</dbReference>
<dbReference type="InterPro" id="IPR041577">
    <property type="entry name" value="RT_RNaseH_2"/>
</dbReference>
<keyword evidence="6" id="KW-0378">Hydrolase</keyword>
<feature type="domain" description="Reverse transcriptase" evidence="12">
    <location>
        <begin position="861"/>
        <end position="1040"/>
    </location>
</feature>
<comment type="caution">
    <text evidence="13">The sequence shown here is derived from an EMBL/GenBank/DDBJ whole genome shotgun (WGS) entry which is preliminary data.</text>
</comment>
<dbReference type="InterPro" id="IPR021109">
    <property type="entry name" value="Peptidase_aspartic_dom_sf"/>
</dbReference>
<gene>
    <name evidence="13" type="ORF">ABMA27_014559</name>
</gene>